<evidence type="ECO:0000313" key="8">
    <source>
        <dbReference type="EMBL" id="CAB4814462.1"/>
    </source>
</evidence>
<dbReference type="InterPro" id="IPR003593">
    <property type="entry name" value="AAA+_ATPase"/>
</dbReference>
<keyword evidence="3" id="KW-1003">Cell membrane</keyword>
<dbReference type="AlphaFoldDB" id="A0A6J6YYB3"/>
<dbReference type="PANTHER" id="PTHR43297:SF2">
    <property type="entry name" value="DIPEPTIDE TRANSPORT ATP-BINDING PROTEIN DPPD"/>
    <property type="match status" value="1"/>
</dbReference>
<evidence type="ECO:0000256" key="4">
    <source>
        <dbReference type="ARBA" id="ARBA00022741"/>
    </source>
</evidence>
<keyword evidence="4" id="KW-0547">Nucleotide-binding</keyword>
<dbReference type="GO" id="GO:0016887">
    <property type="term" value="F:ATP hydrolysis activity"/>
    <property type="evidence" value="ECO:0007669"/>
    <property type="project" value="InterPro"/>
</dbReference>
<keyword evidence="6" id="KW-0472">Membrane</keyword>
<evidence type="ECO:0000256" key="3">
    <source>
        <dbReference type="ARBA" id="ARBA00022475"/>
    </source>
</evidence>
<dbReference type="EMBL" id="CAFBQW010000202">
    <property type="protein sequence ID" value="CAB5068522.1"/>
    <property type="molecule type" value="Genomic_DNA"/>
</dbReference>
<dbReference type="InterPro" id="IPR027417">
    <property type="entry name" value="P-loop_NTPase"/>
</dbReference>
<accession>A0A6J6YYB3</accession>
<dbReference type="Pfam" id="PF08352">
    <property type="entry name" value="oligo_HPY"/>
    <property type="match status" value="1"/>
</dbReference>
<dbReference type="GO" id="GO:0005886">
    <property type="term" value="C:plasma membrane"/>
    <property type="evidence" value="ECO:0007669"/>
    <property type="project" value="UniProtKB-SubCell"/>
</dbReference>
<sequence>MASNTSSERLLSVQDLHVRFETEDGVVQAVNELSFDIHRGEVFAIVGESGSGKSVTAMSILGLLPSPPAVVEGGAILWREDDLLSVNQQRLRQIRGGEIAMIFQDPLTALNPVHSIGRQIGEVMRIHRGMSKKQARAHAIEMLELVGIPQAATRVDMHPHEFSGGMRQRAVIAMAIACKPDLLIADEPTTALDVTIQAQVLDVLNDIKEEIDSAILLITHDLGVVAGMADEVLVMYAGSEVERGSVDEIFYESAHPYTTGLLGSLPKMNDPDSELRPIGGQPPSLINLPTGCAFHPRCPVAQIPSPCSEIVPVSQKLTAKTEAPESEHRAACHFAQDLVDHARAAAL</sequence>
<evidence type="ECO:0000256" key="1">
    <source>
        <dbReference type="ARBA" id="ARBA00004202"/>
    </source>
</evidence>
<dbReference type="Pfam" id="PF00005">
    <property type="entry name" value="ABC_tran"/>
    <property type="match status" value="1"/>
</dbReference>
<dbReference type="SUPFAM" id="SSF52540">
    <property type="entry name" value="P-loop containing nucleoside triphosphate hydrolases"/>
    <property type="match status" value="1"/>
</dbReference>
<evidence type="ECO:0000313" key="11">
    <source>
        <dbReference type="EMBL" id="CAB5068522.1"/>
    </source>
</evidence>
<proteinExistence type="predicted"/>
<dbReference type="GO" id="GO:0005524">
    <property type="term" value="F:ATP binding"/>
    <property type="evidence" value="ECO:0007669"/>
    <property type="project" value="UniProtKB-KW"/>
</dbReference>
<keyword evidence="2" id="KW-0813">Transport</keyword>
<keyword evidence="5" id="KW-0067">ATP-binding</keyword>
<dbReference type="EMBL" id="CAFBOG010000029">
    <property type="protein sequence ID" value="CAB4971971.1"/>
    <property type="molecule type" value="Genomic_DNA"/>
</dbReference>
<feature type="domain" description="ABC transporter" evidence="7">
    <location>
        <begin position="11"/>
        <end position="262"/>
    </location>
</feature>
<evidence type="ECO:0000313" key="9">
    <source>
        <dbReference type="EMBL" id="CAB4971971.1"/>
    </source>
</evidence>
<evidence type="ECO:0000256" key="2">
    <source>
        <dbReference type="ARBA" id="ARBA00022448"/>
    </source>
</evidence>
<evidence type="ECO:0000256" key="6">
    <source>
        <dbReference type="ARBA" id="ARBA00023136"/>
    </source>
</evidence>
<dbReference type="EMBL" id="CAFAAQ010000136">
    <property type="protein sequence ID" value="CAB4814462.1"/>
    <property type="molecule type" value="Genomic_DNA"/>
</dbReference>
<dbReference type="PROSITE" id="PS00211">
    <property type="entry name" value="ABC_TRANSPORTER_1"/>
    <property type="match status" value="1"/>
</dbReference>
<dbReference type="PROSITE" id="PS50893">
    <property type="entry name" value="ABC_TRANSPORTER_2"/>
    <property type="match status" value="1"/>
</dbReference>
<dbReference type="InterPro" id="IPR017871">
    <property type="entry name" value="ABC_transporter-like_CS"/>
</dbReference>
<dbReference type="NCBIfam" id="TIGR01727">
    <property type="entry name" value="oligo_HPY"/>
    <property type="match status" value="1"/>
</dbReference>
<evidence type="ECO:0000256" key="5">
    <source>
        <dbReference type="ARBA" id="ARBA00022840"/>
    </source>
</evidence>
<dbReference type="FunFam" id="3.40.50.300:FF:000016">
    <property type="entry name" value="Oligopeptide ABC transporter ATP-binding component"/>
    <property type="match status" value="1"/>
</dbReference>
<reference evidence="8" key="1">
    <citation type="submission" date="2020-05" db="EMBL/GenBank/DDBJ databases">
        <authorList>
            <person name="Chiriac C."/>
            <person name="Salcher M."/>
            <person name="Ghai R."/>
            <person name="Kavagutti S V."/>
        </authorList>
    </citation>
    <scope>NUCLEOTIDE SEQUENCE</scope>
</reference>
<dbReference type="PANTHER" id="PTHR43297">
    <property type="entry name" value="OLIGOPEPTIDE TRANSPORT ATP-BINDING PROTEIN APPD"/>
    <property type="match status" value="1"/>
</dbReference>
<name>A0A6J6YYB3_9ZZZZ</name>
<evidence type="ECO:0000259" key="7">
    <source>
        <dbReference type="PROSITE" id="PS50893"/>
    </source>
</evidence>
<dbReference type="GO" id="GO:0015833">
    <property type="term" value="P:peptide transport"/>
    <property type="evidence" value="ECO:0007669"/>
    <property type="project" value="InterPro"/>
</dbReference>
<dbReference type="SMART" id="SM00382">
    <property type="entry name" value="AAA"/>
    <property type="match status" value="1"/>
</dbReference>
<protein>
    <submittedName>
        <fullName evidence="8">Unannotated protein</fullName>
    </submittedName>
</protein>
<dbReference type="CDD" id="cd03257">
    <property type="entry name" value="ABC_NikE_OppD_transporters"/>
    <property type="match status" value="1"/>
</dbReference>
<dbReference type="InterPro" id="IPR003439">
    <property type="entry name" value="ABC_transporter-like_ATP-bd"/>
</dbReference>
<dbReference type="Gene3D" id="3.40.50.300">
    <property type="entry name" value="P-loop containing nucleotide triphosphate hydrolases"/>
    <property type="match status" value="1"/>
</dbReference>
<dbReference type="InterPro" id="IPR050388">
    <property type="entry name" value="ABC_Ni/Peptide_Import"/>
</dbReference>
<dbReference type="InterPro" id="IPR013563">
    <property type="entry name" value="Oligopep_ABC_C"/>
</dbReference>
<gene>
    <name evidence="8" type="ORF">UFOPK3046_01356</name>
    <name evidence="9" type="ORF">UFOPK3914_00482</name>
    <name evidence="10" type="ORF">UFOPK4173_01236</name>
    <name evidence="11" type="ORF">UFOPK4354_01530</name>
</gene>
<organism evidence="8">
    <name type="scientific">freshwater metagenome</name>
    <dbReference type="NCBI Taxonomy" id="449393"/>
    <lineage>
        <taxon>unclassified sequences</taxon>
        <taxon>metagenomes</taxon>
        <taxon>ecological metagenomes</taxon>
    </lineage>
</organism>
<dbReference type="EMBL" id="CAFBPW010000148">
    <property type="protein sequence ID" value="CAB5036395.1"/>
    <property type="molecule type" value="Genomic_DNA"/>
</dbReference>
<comment type="subcellular location">
    <subcellularLocation>
        <location evidence="1">Cell membrane</location>
        <topology evidence="1">Peripheral membrane protein</topology>
    </subcellularLocation>
</comment>
<evidence type="ECO:0000313" key="10">
    <source>
        <dbReference type="EMBL" id="CAB5036395.1"/>
    </source>
</evidence>